<dbReference type="SUPFAM" id="SSF51230">
    <property type="entry name" value="Single hybrid motif"/>
    <property type="match status" value="1"/>
</dbReference>
<gene>
    <name evidence="3" type="ordered locus">Dacet_1931</name>
</gene>
<dbReference type="InterPro" id="IPR011053">
    <property type="entry name" value="Single_hybrid_motif"/>
</dbReference>
<dbReference type="InterPro" id="IPR001882">
    <property type="entry name" value="Biotin_BS"/>
</dbReference>
<dbReference type="EMBL" id="CP001968">
    <property type="protein sequence ID" value="ADD68694.1"/>
    <property type="molecule type" value="Genomic_DNA"/>
</dbReference>
<dbReference type="RefSeq" id="WP_013011204.1">
    <property type="nucleotide sequence ID" value="NC_013943.1"/>
</dbReference>
<reference evidence="3 4" key="1">
    <citation type="journal article" date="2010" name="Stand. Genomic Sci.">
        <title>Complete genome sequence of Denitrovibrio acetiphilus type strain (N2460).</title>
        <authorList>
            <person name="Kiss H."/>
            <person name="Lang E."/>
            <person name="Lapidus A."/>
            <person name="Copeland A."/>
            <person name="Nolan M."/>
            <person name="Glavina Del Rio T."/>
            <person name="Chen F."/>
            <person name="Lucas S."/>
            <person name="Tice H."/>
            <person name="Cheng J.F."/>
            <person name="Han C."/>
            <person name="Goodwin L."/>
            <person name="Pitluck S."/>
            <person name="Liolios K."/>
            <person name="Pati A."/>
            <person name="Ivanova N."/>
            <person name="Mavromatis K."/>
            <person name="Chen A."/>
            <person name="Palaniappan K."/>
            <person name="Land M."/>
            <person name="Hauser L."/>
            <person name="Chang Y.J."/>
            <person name="Jeffries C.D."/>
            <person name="Detter J.C."/>
            <person name="Brettin T."/>
            <person name="Spring S."/>
            <person name="Rohde M."/>
            <person name="Goker M."/>
            <person name="Woyke T."/>
            <person name="Bristow J."/>
            <person name="Eisen J.A."/>
            <person name="Markowitz V."/>
            <person name="Hugenholtz P."/>
            <person name="Kyrpides N.C."/>
            <person name="Klenk H.P."/>
        </authorList>
    </citation>
    <scope>NUCLEOTIDE SEQUENCE [LARGE SCALE GENOMIC DNA]</scope>
    <source>
        <strain evidence="4">DSM 12809 / NBRC 114555 / N2460</strain>
    </source>
</reference>
<proteinExistence type="predicted"/>
<dbReference type="AlphaFoldDB" id="D4H131"/>
<dbReference type="PANTHER" id="PTHR45266:SF3">
    <property type="entry name" value="OXALOACETATE DECARBOXYLASE ALPHA CHAIN"/>
    <property type="match status" value="1"/>
</dbReference>
<dbReference type="STRING" id="522772.Dacet_1931"/>
<keyword evidence="1" id="KW-0092">Biotin</keyword>
<feature type="domain" description="Lipoyl-binding" evidence="2">
    <location>
        <begin position="96"/>
        <end position="173"/>
    </location>
</feature>
<keyword evidence="4" id="KW-1185">Reference proteome</keyword>
<dbReference type="HOGENOM" id="CLU_016733_5_1_0"/>
<dbReference type="CDD" id="cd06850">
    <property type="entry name" value="biotinyl_domain"/>
    <property type="match status" value="1"/>
</dbReference>
<accession>D4H131</accession>
<dbReference type="PANTHER" id="PTHR45266">
    <property type="entry name" value="OXALOACETATE DECARBOXYLASE ALPHA CHAIN"/>
    <property type="match status" value="1"/>
</dbReference>
<dbReference type="FunFam" id="2.40.50.100:FF:000003">
    <property type="entry name" value="Acetyl-CoA carboxylase biotin carboxyl carrier protein"/>
    <property type="match status" value="1"/>
</dbReference>
<evidence type="ECO:0000259" key="2">
    <source>
        <dbReference type="PROSITE" id="PS50968"/>
    </source>
</evidence>
<dbReference type="PROSITE" id="PS00188">
    <property type="entry name" value="BIOTIN"/>
    <property type="match status" value="1"/>
</dbReference>
<dbReference type="Gene3D" id="2.40.50.100">
    <property type="match status" value="1"/>
</dbReference>
<dbReference type="PaxDb" id="522772-Dacet_1931"/>
<dbReference type="OrthoDB" id="9812676at2"/>
<organism evidence="3 4">
    <name type="scientific">Denitrovibrio acetiphilus (strain DSM 12809 / NBRC 114555 / N2460)</name>
    <dbReference type="NCBI Taxonomy" id="522772"/>
    <lineage>
        <taxon>Bacteria</taxon>
        <taxon>Pseudomonadati</taxon>
        <taxon>Deferribacterota</taxon>
        <taxon>Deferribacteres</taxon>
        <taxon>Deferribacterales</taxon>
        <taxon>Geovibrionaceae</taxon>
        <taxon>Denitrovibrio</taxon>
    </lineage>
</organism>
<dbReference type="InParanoid" id="D4H131"/>
<evidence type="ECO:0000313" key="3">
    <source>
        <dbReference type="EMBL" id="ADD68694.1"/>
    </source>
</evidence>
<dbReference type="PROSITE" id="PS50968">
    <property type="entry name" value="BIOTINYL_LIPOYL"/>
    <property type="match status" value="1"/>
</dbReference>
<name>D4H131_DENA2</name>
<dbReference type="KEGG" id="dap:Dacet_1931"/>
<dbReference type="Pfam" id="PF00364">
    <property type="entry name" value="Biotin_lipoyl"/>
    <property type="match status" value="1"/>
</dbReference>
<evidence type="ECO:0000313" key="4">
    <source>
        <dbReference type="Proteomes" id="UP000002012"/>
    </source>
</evidence>
<dbReference type="Proteomes" id="UP000002012">
    <property type="component" value="Chromosome"/>
</dbReference>
<sequence>MITKRNYFATIDGGEKEYIVELVENTQNQFTIDIDGRKHSIDFAMAGDDVYSIIIDGKSYAMEIDEKGDIFDILMENGDNFSIEVLDEMKRLMKMRHSAGLEGRQIIEAQMPGYIWKILVEKGQEVKAGEPLMILVAMKMENEIKAPKDGIVEDIFVELDQTIVTGDRLAVVE</sequence>
<evidence type="ECO:0000256" key="1">
    <source>
        <dbReference type="ARBA" id="ARBA00023267"/>
    </source>
</evidence>
<protein>
    <submittedName>
        <fullName evidence="3">Biotin/lipoyl attachment domain-containing protein</fullName>
    </submittedName>
</protein>
<dbReference type="InterPro" id="IPR050709">
    <property type="entry name" value="Biotin_Carboxyl_Carrier/Decarb"/>
</dbReference>
<dbReference type="eggNOG" id="COG4770">
    <property type="taxonomic scope" value="Bacteria"/>
</dbReference>
<dbReference type="InterPro" id="IPR000089">
    <property type="entry name" value="Biotin_lipoyl"/>
</dbReference>